<feature type="compositionally biased region" description="Basic and acidic residues" evidence="10">
    <location>
        <begin position="126"/>
        <end position="144"/>
    </location>
</feature>
<evidence type="ECO:0000313" key="11">
    <source>
        <dbReference type="EMBL" id="KAK8858525.1"/>
    </source>
</evidence>
<dbReference type="GO" id="GO:0042273">
    <property type="term" value="P:ribosomal large subunit biogenesis"/>
    <property type="evidence" value="ECO:0007669"/>
    <property type="project" value="TreeGrafter"/>
</dbReference>
<dbReference type="GeneID" id="92180010"/>
<evidence type="ECO:0000256" key="7">
    <source>
        <dbReference type="ARBA" id="ARBA00023242"/>
    </source>
</evidence>
<dbReference type="EMBL" id="JBCAWK010000005">
    <property type="protein sequence ID" value="KAK8858525.1"/>
    <property type="molecule type" value="Genomic_DNA"/>
</dbReference>
<dbReference type="GO" id="GO:0015977">
    <property type="term" value="P:carbon fixation"/>
    <property type="evidence" value="ECO:0007669"/>
    <property type="project" value="InterPro"/>
</dbReference>
<comment type="similarity">
    <text evidence="2 9">Belongs to the methyltransferase superfamily. RRP8 family.</text>
</comment>
<dbReference type="SUPFAM" id="SSF53335">
    <property type="entry name" value="S-adenosyl-L-methionine-dependent methyltransferases"/>
    <property type="match status" value="1"/>
</dbReference>
<dbReference type="InterPro" id="IPR020878">
    <property type="entry name" value="RuBisCo_large_chain_AS"/>
</dbReference>
<comment type="function">
    <text evidence="9">S-adenosyl-L-methionine-dependent methyltransferase that specifically methylates the N(1) position of adenine in helix 25.1 in 25S rRNA. Required both for ribosomal 40S and 60S subunits biogenesis. Required for efficient pre-rRNA cleavage at site A2.</text>
</comment>
<dbReference type="GO" id="GO:0005730">
    <property type="term" value="C:nucleolus"/>
    <property type="evidence" value="ECO:0007669"/>
    <property type="project" value="UniProtKB-SubCell"/>
</dbReference>
<proteinExistence type="inferred from homology"/>
<evidence type="ECO:0000256" key="2">
    <source>
        <dbReference type="ARBA" id="ARBA00006301"/>
    </source>
</evidence>
<evidence type="ECO:0000256" key="1">
    <source>
        <dbReference type="ARBA" id="ARBA00004604"/>
    </source>
</evidence>
<evidence type="ECO:0000256" key="8">
    <source>
        <dbReference type="ARBA" id="ARBA00076672"/>
    </source>
</evidence>
<evidence type="ECO:0000256" key="10">
    <source>
        <dbReference type="SAM" id="MobiDB-lite"/>
    </source>
</evidence>
<keyword evidence="12" id="KW-1185">Reference proteome</keyword>
<dbReference type="AlphaFoldDB" id="A0AAW0YZS8"/>
<feature type="compositionally biased region" description="Basic and acidic residues" evidence="10">
    <location>
        <begin position="37"/>
        <end position="46"/>
    </location>
</feature>
<dbReference type="GO" id="GO:0016433">
    <property type="term" value="F:rRNA (adenine) methyltransferase activity"/>
    <property type="evidence" value="ECO:0007669"/>
    <property type="project" value="UniProtKB-ARBA"/>
</dbReference>
<feature type="compositionally biased region" description="Basic and acidic residues" evidence="10">
    <location>
        <begin position="104"/>
        <end position="116"/>
    </location>
</feature>
<dbReference type="GO" id="GO:0016984">
    <property type="term" value="F:ribulose-bisphosphate carboxylase activity"/>
    <property type="evidence" value="ECO:0007669"/>
    <property type="project" value="InterPro"/>
</dbReference>
<name>A0AAW0YZS8_9TREE</name>
<sequence length="463" mass="50253">MSLFPSAFDSSLPGPSKAISTTSLPGSKSHKRKRPSTSHDGKDDQLLRSTQANLERLMSKIEKGNLKEKDEGREGMGAGLSKKAKKKARQNEDREMEGGIGDTPRSKGRDGARSHDTQNPASAFKETPKSKDQKEQKKDKESKAVIRQSGSKKKLEPVELPFPTTTLVSPKGAVKVGGEGNLTEMQAKMQAKLEGARFRWINEQLYSTPSAEAVAMMKKDPKIFADYHETHRLLTSGWPSPPLPHIVKLLAPLPAGSVIADLGCGDAGLARALVPQGKVVLSYDLVGDSGVPGAEQAAKTAGGWVVEADFLEKVPLPGRPGGLDFTKSDEAREKEKKSGKKKGRGGRDNAASEVVDAVVCCLSLMGKNWVGGIFEACRVLKQGGALHVAEVTSRFISTDKFVEKVESFGFEVEEQDSPSSHFTLFRFTKTAEVPQGPARDQKGWTERVEEGEEILRGCVYKKR</sequence>
<feature type="compositionally biased region" description="Basic and acidic residues" evidence="10">
    <location>
        <begin position="326"/>
        <end position="336"/>
    </location>
</feature>
<reference evidence="11 12" key="1">
    <citation type="journal article" date="2024" name="bioRxiv">
        <title>Comparative genomics of Cryptococcus and Kwoniella reveals pathogenesis evolution and contrasting karyotype dynamics via intercentromeric recombination or chromosome fusion.</title>
        <authorList>
            <person name="Coelho M.A."/>
            <person name="David-Palma M."/>
            <person name="Shea T."/>
            <person name="Bowers K."/>
            <person name="McGinley-Smith S."/>
            <person name="Mohammad A.W."/>
            <person name="Gnirke A."/>
            <person name="Yurkov A.M."/>
            <person name="Nowrousian M."/>
            <person name="Sun S."/>
            <person name="Cuomo C.A."/>
            <person name="Heitman J."/>
        </authorList>
    </citation>
    <scope>NUCLEOTIDE SEQUENCE [LARGE SCALE GENOMIC DNA]</scope>
    <source>
        <strain evidence="11 12">CBS 13917</strain>
    </source>
</reference>
<keyword evidence="6 9" id="KW-0949">S-adenosyl-L-methionine</keyword>
<dbReference type="Proteomes" id="UP001388673">
    <property type="component" value="Unassembled WGS sequence"/>
</dbReference>
<evidence type="ECO:0000256" key="5">
    <source>
        <dbReference type="ARBA" id="ARBA00022679"/>
    </source>
</evidence>
<comment type="caution">
    <text evidence="11">The sequence shown here is derived from an EMBL/GenBank/DDBJ whole genome shotgun (WGS) entry which is preliminary data.</text>
</comment>
<evidence type="ECO:0000256" key="4">
    <source>
        <dbReference type="ARBA" id="ARBA00022603"/>
    </source>
</evidence>
<comment type="subcellular location">
    <subcellularLocation>
        <location evidence="1 9">Nucleus</location>
        <location evidence="1 9">Nucleolus</location>
    </subcellularLocation>
</comment>
<dbReference type="EC" id="2.1.1.-" evidence="9"/>
<evidence type="ECO:0000313" key="12">
    <source>
        <dbReference type="Proteomes" id="UP001388673"/>
    </source>
</evidence>
<feature type="region of interest" description="Disordered" evidence="10">
    <location>
        <begin position="1"/>
        <end position="156"/>
    </location>
</feature>
<dbReference type="GO" id="GO:0000287">
    <property type="term" value="F:magnesium ion binding"/>
    <property type="evidence" value="ECO:0007669"/>
    <property type="project" value="InterPro"/>
</dbReference>
<dbReference type="PANTHER" id="PTHR12787:SF0">
    <property type="entry name" value="RIBOSOMAL RNA-PROCESSING PROTEIN 8"/>
    <property type="match status" value="1"/>
</dbReference>
<dbReference type="PANTHER" id="PTHR12787">
    <property type="entry name" value="RIBOSOMAL RNA-PROCESSING PROTEIN 8"/>
    <property type="match status" value="1"/>
</dbReference>
<dbReference type="FunFam" id="1.10.10.2150:FF:000001">
    <property type="entry name" value="Ribosomal RNA-processing protein 8"/>
    <property type="match status" value="1"/>
</dbReference>
<accession>A0AAW0YZS8</accession>
<keyword evidence="7 9" id="KW-0539">Nucleus</keyword>
<dbReference type="RefSeq" id="XP_066803366.1">
    <property type="nucleotide sequence ID" value="XM_066945865.1"/>
</dbReference>
<keyword evidence="4 9" id="KW-0489">Methyltransferase</keyword>
<organism evidence="11 12">
    <name type="scientific">Kwoniella newhampshirensis</name>
    <dbReference type="NCBI Taxonomy" id="1651941"/>
    <lineage>
        <taxon>Eukaryota</taxon>
        <taxon>Fungi</taxon>
        <taxon>Dikarya</taxon>
        <taxon>Basidiomycota</taxon>
        <taxon>Agaricomycotina</taxon>
        <taxon>Tremellomycetes</taxon>
        <taxon>Tremellales</taxon>
        <taxon>Cryptococcaceae</taxon>
        <taxon>Kwoniella</taxon>
    </lineage>
</organism>
<keyword evidence="3 9" id="KW-0698">rRNA processing</keyword>
<evidence type="ECO:0000256" key="3">
    <source>
        <dbReference type="ARBA" id="ARBA00022552"/>
    </source>
</evidence>
<dbReference type="Gene3D" id="1.10.10.2150">
    <property type="entry name" value="Ribosomal RNA-processing protein 8, N-terminal domain"/>
    <property type="match status" value="1"/>
</dbReference>
<feature type="region of interest" description="Disordered" evidence="10">
    <location>
        <begin position="317"/>
        <end position="348"/>
    </location>
</feature>
<dbReference type="KEGG" id="kne:92180010"/>
<dbReference type="InterPro" id="IPR042036">
    <property type="entry name" value="RRP8_N"/>
</dbReference>
<dbReference type="InterPro" id="IPR029063">
    <property type="entry name" value="SAM-dependent_MTases_sf"/>
</dbReference>
<dbReference type="PROSITE" id="PS00157">
    <property type="entry name" value="RUBISCO_LARGE"/>
    <property type="match status" value="1"/>
</dbReference>
<dbReference type="Gene3D" id="3.40.50.150">
    <property type="entry name" value="Vaccinia Virus protein VP39"/>
    <property type="match status" value="1"/>
</dbReference>
<feature type="compositionally biased region" description="Basic and acidic residues" evidence="10">
    <location>
        <begin position="57"/>
        <end position="74"/>
    </location>
</feature>
<evidence type="ECO:0000256" key="9">
    <source>
        <dbReference type="RuleBase" id="RU365074"/>
    </source>
</evidence>
<keyword evidence="5 9" id="KW-0808">Transferase</keyword>
<protein>
    <recommendedName>
        <fullName evidence="8 9">Ribosomal RNA-processing protein 8</fullName>
        <ecNumber evidence="9">2.1.1.-</ecNumber>
    </recommendedName>
</protein>
<dbReference type="Pfam" id="PF05148">
    <property type="entry name" value="Methyltransf_8"/>
    <property type="match status" value="2"/>
</dbReference>
<evidence type="ECO:0000256" key="6">
    <source>
        <dbReference type="ARBA" id="ARBA00022691"/>
    </source>
</evidence>
<dbReference type="InterPro" id="IPR007823">
    <property type="entry name" value="RRP8"/>
</dbReference>
<gene>
    <name evidence="11" type="ORF">IAR55_002752</name>
</gene>